<accession>A0A6J4K8I9</accession>
<dbReference type="Gene3D" id="3.40.50.300">
    <property type="entry name" value="P-loop containing nucleotide triphosphate hydrolases"/>
    <property type="match status" value="1"/>
</dbReference>
<dbReference type="AlphaFoldDB" id="A0A6J4K8I9"/>
<proteinExistence type="predicted"/>
<feature type="non-terminal residue" evidence="1">
    <location>
        <position position="354"/>
    </location>
</feature>
<organism evidence="1">
    <name type="scientific">uncultured Coleofasciculus sp</name>
    <dbReference type="NCBI Taxonomy" id="1267456"/>
    <lineage>
        <taxon>Bacteria</taxon>
        <taxon>Bacillati</taxon>
        <taxon>Cyanobacteriota</taxon>
        <taxon>Cyanophyceae</taxon>
        <taxon>Coleofasciculales</taxon>
        <taxon>Coleofasciculaceae</taxon>
        <taxon>Coleofasciculus</taxon>
        <taxon>environmental samples</taxon>
    </lineage>
</organism>
<evidence type="ECO:0000313" key="1">
    <source>
        <dbReference type="EMBL" id="CAA9297552.1"/>
    </source>
</evidence>
<protein>
    <submittedName>
        <fullName evidence="1">Uncharacterized protein</fullName>
    </submittedName>
</protein>
<gene>
    <name evidence="1" type="ORF">AVDCRST_MAG92-4832</name>
</gene>
<sequence length="354" mass="40581">MEDQIEYLSEAEKDEVLLINYRFGDIASILNCTPPKVRFDLYRHLCGQFHARRDIITGDEVQHYISSAVSEARRTIPPQLQPVTAVDENPITPIKPQVEAPYSAEVEPLLPTKKDILLFDFSRLRTEPDKFAHLRVIGGTGIGKTTFVDWLLDILGGSRFVITPKKKSWNWVGLKVYGLWFDYEAIGSKLQWIHAEMYRRYPLMEAGQAFEITNFVVDEWRLINTNVKAIKERDPETKQSIEVAPSAKAMMKDIITVARESMLRLIALAQGENVASWGFEGESDLEECFTDIRLGEFAIDYAKSLRNQCRKDSDDYEYWTGVLAELDWQQSRRTSEGKSIPCCMVAKYPARIPD</sequence>
<dbReference type="EMBL" id="CADCTM010000851">
    <property type="protein sequence ID" value="CAA9297552.1"/>
    <property type="molecule type" value="Genomic_DNA"/>
</dbReference>
<dbReference type="SUPFAM" id="SSF52540">
    <property type="entry name" value="P-loop containing nucleoside triphosphate hydrolases"/>
    <property type="match status" value="1"/>
</dbReference>
<dbReference type="InterPro" id="IPR027417">
    <property type="entry name" value="P-loop_NTPase"/>
</dbReference>
<reference evidence="1" key="1">
    <citation type="submission" date="2020-02" db="EMBL/GenBank/DDBJ databases">
        <authorList>
            <person name="Meier V. D."/>
        </authorList>
    </citation>
    <scope>NUCLEOTIDE SEQUENCE</scope>
    <source>
        <strain evidence="1">AVDCRST_MAG92</strain>
    </source>
</reference>
<name>A0A6J4K8I9_9CYAN</name>